<name>A0ABR1Z0K5_9PEZI</name>
<comment type="subcellular location">
    <subcellularLocation>
        <location evidence="1">Nucleus envelope</location>
    </subcellularLocation>
</comment>
<evidence type="ECO:0000256" key="2">
    <source>
        <dbReference type="ARBA" id="ARBA00005569"/>
    </source>
</evidence>
<dbReference type="PANTHER" id="PTHR13405">
    <property type="entry name" value="NUCLEAR PORE COMPLEX PROTEIN NUP133"/>
    <property type="match status" value="1"/>
</dbReference>
<gene>
    <name evidence="11" type="ORF">HDK90DRAFT_154728</name>
</gene>
<keyword evidence="5" id="KW-0653">Protein transport</keyword>
<protein>
    <submittedName>
        <fullName evidence="11">Non-repetitive/WGA-negative nucleoporin C-terminal-domain-containing protein</fullName>
    </submittedName>
</protein>
<dbReference type="InterPro" id="IPR014908">
    <property type="entry name" value="Nucleoporin_Nup133/Nup155_N"/>
</dbReference>
<evidence type="ECO:0000313" key="11">
    <source>
        <dbReference type="EMBL" id="KAK8244394.1"/>
    </source>
</evidence>
<evidence type="ECO:0000256" key="3">
    <source>
        <dbReference type="ARBA" id="ARBA00022448"/>
    </source>
</evidence>
<evidence type="ECO:0000256" key="4">
    <source>
        <dbReference type="ARBA" id="ARBA00022816"/>
    </source>
</evidence>
<evidence type="ECO:0000259" key="9">
    <source>
        <dbReference type="Pfam" id="PF03177"/>
    </source>
</evidence>
<dbReference type="InterPro" id="IPR037624">
    <property type="entry name" value="Nup133-like"/>
</dbReference>
<reference evidence="11 12" key="1">
    <citation type="submission" date="2024-04" db="EMBL/GenBank/DDBJ databases">
        <title>Phyllosticta paracitricarpa is synonymous to the EU quarantine fungus P. citricarpa based on phylogenomic analyses.</title>
        <authorList>
            <consortium name="Lawrence Berkeley National Laboratory"/>
            <person name="Van Ingen-Buijs V.A."/>
            <person name="Van Westerhoven A.C."/>
            <person name="Haridas S."/>
            <person name="Skiadas P."/>
            <person name="Martin F."/>
            <person name="Groenewald J.Z."/>
            <person name="Crous P.W."/>
            <person name="Seidl M.F."/>
        </authorList>
    </citation>
    <scope>NUCLEOTIDE SEQUENCE [LARGE SCALE GENOMIC DNA]</scope>
    <source>
        <strain evidence="11 12">CBS 123374</strain>
    </source>
</reference>
<accession>A0ABR1Z0K5</accession>
<feature type="region of interest" description="Disordered" evidence="8">
    <location>
        <begin position="1"/>
        <end position="90"/>
    </location>
</feature>
<dbReference type="PANTHER" id="PTHR13405:SF11">
    <property type="entry name" value="NUCLEAR PORE COMPLEX PROTEIN NUP133"/>
    <property type="match status" value="1"/>
</dbReference>
<keyword evidence="6" id="KW-0811">Translocation</keyword>
<dbReference type="Proteomes" id="UP001492380">
    <property type="component" value="Unassembled WGS sequence"/>
</dbReference>
<comment type="similarity">
    <text evidence="2">Belongs to the nucleoporin Nup133 family.</text>
</comment>
<organism evidence="11 12">
    <name type="scientific">Phyllosticta capitalensis</name>
    <dbReference type="NCBI Taxonomy" id="121624"/>
    <lineage>
        <taxon>Eukaryota</taxon>
        <taxon>Fungi</taxon>
        <taxon>Dikarya</taxon>
        <taxon>Ascomycota</taxon>
        <taxon>Pezizomycotina</taxon>
        <taxon>Dothideomycetes</taxon>
        <taxon>Dothideomycetes incertae sedis</taxon>
        <taxon>Botryosphaeriales</taxon>
        <taxon>Phyllostictaceae</taxon>
        <taxon>Phyllosticta</taxon>
    </lineage>
</organism>
<dbReference type="EMBL" id="JBBWRZ010000002">
    <property type="protein sequence ID" value="KAK8244394.1"/>
    <property type="molecule type" value="Genomic_DNA"/>
</dbReference>
<evidence type="ECO:0000256" key="7">
    <source>
        <dbReference type="ARBA" id="ARBA00023242"/>
    </source>
</evidence>
<dbReference type="Gene3D" id="1.20.58.1380">
    <property type="match status" value="1"/>
</dbReference>
<evidence type="ECO:0000256" key="6">
    <source>
        <dbReference type="ARBA" id="ARBA00023010"/>
    </source>
</evidence>
<evidence type="ECO:0000256" key="8">
    <source>
        <dbReference type="SAM" id="MobiDB-lite"/>
    </source>
</evidence>
<keyword evidence="12" id="KW-1185">Reference proteome</keyword>
<feature type="domain" description="Nucleoporin Nup133/Nup155-like N-terminal" evidence="10">
    <location>
        <begin position="103"/>
        <end position="532"/>
    </location>
</feature>
<evidence type="ECO:0000313" key="12">
    <source>
        <dbReference type="Proteomes" id="UP001492380"/>
    </source>
</evidence>
<keyword evidence="7" id="KW-0539">Nucleus</keyword>
<keyword evidence="3" id="KW-0813">Transport</keyword>
<feature type="compositionally biased region" description="Low complexity" evidence="8">
    <location>
        <begin position="1369"/>
        <end position="1380"/>
    </location>
</feature>
<dbReference type="InterPro" id="IPR007187">
    <property type="entry name" value="Nucleoporin_Nup133/Nup155_C"/>
</dbReference>
<dbReference type="Pfam" id="PF08801">
    <property type="entry name" value="Nucleoporin_N"/>
    <property type="match status" value="1"/>
</dbReference>
<dbReference type="InterPro" id="IPR015943">
    <property type="entry name" value="WD40/YVTN_repeat-like_dom_sf"/>
</dbReference>
<dbReference type="SUPFAM" id="SSF117289">
    <property type="entry name" value="Nucleoporin domain"/>
    <property type="match status" value="1"/>
</dbReference>
<feature type="domain" description="Nucleoporin Nup133/Nup155-like C-terminal" evidence="9">
    <location>
        <begin position="644"/>
        <end position="1286"/>
    </location>
</feature>
<feature type="region of interest" description="Disordered" evidence="8">
    <location>
        <begin position="1317"/>
        <end position="1399"/>
    </location>
</feature>
<evidence type="ECO:0000259" key="10">
    <source>
        <dbReference type="Pfam" id="PF08801"/>
    </source>
</evidence>
<comment type="caution">
    <text evidence="11">The sequence shown here is derived from an EMBL/GenBank/DDBJ whole genome shotgun (WGS) entry which is preliminary data.</text>
</comment>
<proteinExistence type="inferred from homology"/>
<sequence length="1399" mass="155813">MFSPEASFHGVHGSARNPRRRQRHDSDSAKHQPERKRSKISPTTFVDPSNAPKSIRASPAVNGHAVNGGELKNNPIRNEIPVREKKPSGPLARKIDGASILTKSSNYIFKQLPSLPERLRQNPHEVHRTFALSSSPYAVAFTHEYAYVWDYTSPTATTGSTHTLQLPFQSRRSDPLPVGSVVNTGPTGDLGLVVINSTSGDIKFWENVDSAESLSLFQQRRQGIEGSIGSMLSGEFVVDLVDAEQAGFILVFSTGRVAQLRVRDSQGRPQIAVQFLRSASQNGSVGFFGGLRNIISGNGWNKDVAAVKVRPSPLKGQLEVVIGTRTGAFQLWDLSWSGNNSLKAEIDAREQILSSLQAASIPGARPSMSAKVLDFSILRSKSKGNEVSDPTVAQSTSLLALVALSSPNDVSYSLIELNLVDNAAIVERALALDTYSGDSKAQVQETAKLLVPPPQHTAFVVFKDAVVVNSLAKRAETPDMQLMVDSGPPPKPFQDVLYLRQDKNIRFVGFVLEESSRKSKQSSCVVFASRVGPIRISAPDPGPDFEKNQVTARSRIEQAVFFGSNPDSVFDFSARPELSFDVEEVETAAVELSKDILDSASEHVPTVIASLAQQIAFRASALDSLARHLKANYPPISRVAKWNLLWNAEKIAATAGIWDYYEDRQKLETDQRPLLEELVTMLHERYKTELRPELGEVDPVRQFFIRDSARMMLVVPWASLAIKEIYHEGLKSHEQIMLLVSEADDVFLNSLERAYVFRRDHLQDYGLESEELDYNILTKGYAGLPQPWSANPNLVNCSRQLVDLAREIVWKISEQHNDDFPWVKKVAADNPRLVKLCCQLHMERYRWCLEQPDERLQASGKALKHDFETNVRYQQITSLTKIGMADPGMTIAERFRDMVALVDLTWDELSYLKEEHNTSATEDEERHFAVSMRKLEQRIRGYFNKYGQAWADALYASHIATRRSALMLDKRGVGQPMLTKFLRSNPKFAKLSWINDVLGESDFASAGQSLMQIGTSQETRAWNKKVEVSLAKLSLLAASTEPSQTADEGKSSQQLSLCDCELRLGEIQDKVYRHIKGTIDGALDDDSATDLVMMDYGVLFTKERPALGQVLKNGFEQIISHRAVEPGLLIDVLTLMDHTCHEPGRQHDMNGKQKMLAFEALAVSRSLMYDEPWQGALKLAWKRLFLCDDWAGMNNTTTQGDEQTRMTLESSVTCRILLEGFRMGFWDANSHVRILSPSEVIDAGCRAEELKYRFPSEDLRDPIINDNIKDDEELQNSISSSRADIWFGEIVKLARHLAVEERETKEIQRQSLFYRLDGSVSDGHGDPDVTPRAKPFHPRENGISPVPEESEEDLEQEAMDDVQQSIEVEGGAAAAAPAAGGSDGDDEESSATNGDAMEE</sequence>
<evidence type="ECO:0000256" key="5">
    <source>
        <dbReference type="ARBA" id="ARBA00022927"/>
    </source>
</evidence>
<dbReference type="Gene3D" id="2.130.10.10">
    <property type="entry name" value="YVTN repeat-like/Quinoprotein amine dehydrogenase"/>
    <property type="match status" value="1"/>
</dbReference>
<evidence type="ECO:0000256" key="1">
    <source>
        <dbReference type="ARBA" id="ARBA00004259"/>
    </source>
</evidence>
<feature type="compositionally biased region" description="Acidic residues" evidence="8">
    <location>
        <begin position="1348"/>
        <end position="1360"/>
    </location>
</feature>
<dbReference type="Pfam" id="PF03177">
    <property type="entry name" value="Nucleoporin_C"/>
    <property type="match status" value="1"/>
</dbReference>
<keyword evidence="4" id="KW-0509">mRNA transport</keyword>